<feature type="compositionally biased region" description="Basic and acidic residues" evidence="2">
    <location>
        <begin position="136"/>
        <end position="156"/>
    </location>
</feature>
<dbReference type="InterPro" id="IPR050952">
    <property type="entry name" value="TRIM-NHL_E3_ligases"/>
</dbReference>
<dbReference type="GO" id="GO:0008270">
    <property type="term" value="F:zinc ion binding"/>
    <property type="evidence" value="ECO:0007669"/>
    <property type="project" value="UniProtKB-KW"/>
</dbReference>
<dbReference type="EMBL" id="JH816958">
    <property type="protein sequence ID" value="EKC27742.1"/>
    <property type="molecule type" value="Genomic_DNA"/>
</dbReference>
<dbReference type="PANTHER" id="PTHR24104">
    <property type="entry name" value="E3 UBIQUITIN-PROTEIN LIGASE NHLRC1-RELATED"/>
    <property type="match status" value="1"/>
</dbReference>
<name>K1PTX8_MAGGI</name>
<dbReference type="AlphaFoldDB" id="K1PTX8"/>
<dbReference type="GO" id="GO:0043161">
    <property type="term" value="P:proteasome-mediated ubiquitin-dependent protein catabolic process"/>
    <property type="evidence" value="ECO:0007669"/>
    <property type="project" value="TreeGrafter"/>
</dbReference>
<proteinExistence type="predicted"/>
<accession>K1PTX8</accession>
<gene>
    <name evidence="3" type="ORF">CGI_10007915</name>
</gene>
<dbReference type="GO" id="GO:0061630">
    <property type="term" value="F:ubiquitin protein ligase activity"/>
    <property type="evidence" value="ECO:0007669"/>
    <property type="project" value="TreeGrafter"/>
</dbReference>
<dbReference type="SUPFAM" id="SSF101898">
    <property type="entry name" value="NHL repeat"/>
    <property type="match status" value="1"/>
</dbReference>
<reference evidence="3" key="1">
    <citation type="journal article" date="2012" name="Nature">
        <title>The oyster genome reveals stress adaptation and complexity of shell formation.</title>
        <authorList>
            <person name="Zhang G."/>
            <person name="Fang X."/>
            <person name="Guo X."/>
            <person name="Li L."/>
            <person name="Luo R."/>
            <person name="Xu F."/>
            <person name="Yang P."/>
            <person name="Zhang L."/>
            <person name="Wang X."/>
            <person name="Qi H."/>
            <person name="Xiong Z."/>
            <person name="Que H."/>
            <person name="Xie Y."/>
            <person name="Holland P.W."/>
            <person name="Paps J."/>
            <person name="Zhu Y."/>
            <person name="Wu F."/>
            <person name="Chen Y."/>
            <person name="Wang J."/>
            <person name="Peng C."/>
            <person name="Meng J."/>
            <person name="Yang L."/>
            <person name="Liu J."/>
            <person name="Wen B."/>
            <person name="Zhang N."/>
            <person name="Huang Z."/>
            <person name="Zhu Q."/>
            <person name="Feng Y."/>
            <person name="Mount A."/>
            <person name="Hedgecock D."/>
            <person name="Xu Z."/>
            <person name="Liu Y."/>
            <person name="Domazet-Loso T."/>
            <person name="Du Y."/>
            <person name="Sun X."/>
            <person name="Zhang S."/>
            <person name="Liu B."/>
            <person name="Cheng P."/>
            <person name="Jiang X."/>
            <person name="Li J."/>
            <person name="Fan D."/>
            <person name="Wang W."/>
            <person name="Fu W."/>
            <person name="Wang T."/>
            <person name="Wang B."/>
            <person name="Zhang J."/>
            <person name="Peng Z."/>
            <person name="Li Y."/>
            <person name="Li N."/>
            <person name="Wang J."/>
            <person name="Chen M."/>
            <person name="He Y."/>
            <person name="Tan F."/>
            <person name="Song X."/>
            <person name="Zheng Q."/>
            <person name="Huang R."/>
            <person name="Yang H."/>
            <person name="Du X."/>
            <person name="Chen L."/>
            <person name="Yang M."/>
            <person name="Gaffney P.M."/>
            <person name="Wang S."/>
            <person name="Luo L."/>
            <person name="She Z."/>
            <person name="Ming Y."/>
            <person name="Huang W."/>
            <person name="Zhang S."/>
            <person name="Huang B."/>
            <person name="Zhang Y."/>
            <person name="Qu T."/>
            <person name="Ni P."/>
            <person name="Miao G."/>
            <person name="Wang J."/>
            <person name="Wang Q."/>
            <person name="Steinberg C.E."/>
            <person name="Wang H."/>
            <person name="Li N."/>
            <person name="Qian L."/>
            <person name="Zhang G."/>
            <person name="Li Y."/>
            <person name="Yang H."/>
            <person name="Liu X."/>
            <person name="Wang J."/>
            <person name="Yin Y."/>
            <person name="Wang J."/>
        </authorList>
    </citation>
    <scope>NUCLEOTIDE SEQUENCE [LARGE SCALE GENOMIC DNA]</scope>
    <source>
        <strain evidence="3">05x7-T-G4-1.051#20</strain>
    </source>
</reference>
<dbReference type="InParanoid" id="K1PTX8"/>
<feature type="region of interest" description="Disordered" evidence="2">
    <location>
        <begin position="136"/>
        <end position="159"/>
    </location>
</feature>
<dbReference type="InterPro" id="IPR001258">
    <property type="entry name" value="NHL_repeat"/>
</dbReference>
<protein>
    <submittedName>
        <fullName evidence="3">Tripartite motif-containing protein 2</fullName>
    </submittedName>
</protein>
<organism evidence="3">
    <name type="scientific">Magallana gigas</name>
    <name type="common">Pacific oyster</name>
    <name type="synonym">Crassostrea gigas</name>
    <dbReference type="NCBI Taxonomy" id="29159"/>
    <lineage>
        <taxon>Eukaryota</taxon>
        <taxon>Metazoa</taxon>
        <taxon>Spiralia</taxon>
        <taxon>Lophotrochozoa</taxon>
        <taxon>Mollusca</taxon>
        <taxon>Bivalvia</taxon>
        <taxon>Autobranchia</taxon>
        <taxon>Pteriomorphia</taxon>
        <taxon>Ostreida</taxon>
        <taxon>Ostreoidea</taxon>
        <taxon>Ostreidae</taxon>
        <taxon>Magallana</taxon>
    </lineage>
</organism>
<dbReference type="Gene3D" id="2.120.10.30">
    <property type="entry name" value="TolB, C-terminal domain"/>
    <property type="match status" value="1"/>
</dbReference>
<dbReference type="InterPro" id="IPR011042">
    <property type="entry name" value="6-blade_b-propeller_TolB-like"/>
</dbReference>
<evidence type="ECO:0000256" key="2">
    <source>
        <dbReference type="SAM" id="MobiDB-lite"/>
    </source>
</evidence>
<evidence type="ECO:0000256" key="1">
    <source>
        <dbReference type="ARBA" id="ARBA00022737"/>
    </source>
</evidence>
<dbReference type="PROSITE" id="PS51125">
    <property type="entry name" value="NHL"/>
    <property type="match status" value="1"/>
</dbReference>
<sequence length="418" mass="47825">MDKIRKSIKAEAETFKSLVDTVMSENIEQANRMEELLMEELQRQDNTYKDYISYLEDRDKEFYGFLAFPKLHNNPIIFSPHDNLKVRRVPEITKPVSPVFTAGQYSKDDVAKLLGRAIVPDAKPENRKIKLIKTDSTELKPTEKMKKQEREKHDAKQTLSLSSSVTKVREYTVPVVGGVRHISVGKSGRLWVIDDRGKLVQTNLHGLHQQKILASCVCSHTVTQDGDLIYTDEDNKTINRITKDNAITEFIKTGKWTPTSIHSSHINGDILVWMSHVKETKITRYNKTGKEIQNIHRKGFIDLYNIAENINGDICILDWMEGAVVVLNKSGQQRFSYTKRKSIFSPHAICTDIRGHILVCDRHNKTVIVLSQDGQFLCQLLTKQHGIEYASSLFVDDDNNLHVGQSNTNKVNVYKYLQ</sequence>
<dbReference type="HOGENOM" id="CLU_007742_6_1_1"/>
<dbReference type="GO" id="GO:0000209">
    <property type="term" value="P:protein polyubiquitination"/>
    <property type="evidence" value="ECO:0007669"/>
    <property type="project" value="TreeGrafter"/>
</dbReference>
<evidence type="ECO:0000313" key="3">
    <source>
        <dbReference type="EMBL" id="EKC27742.1"/>
    </source>
</evidence>
<keyword evidence="1" id="KW-0677">Repeat</keyword>
<dbReference type="PANTHER" id="PTHR24104:SF25">
    <property type="entry name" value="PROTEIN LIN-41"/>
    <property type="match status" value="1"/>
</dbReference>